<gene>
    <name evidence="1" type="ORF">CJD36_018595</name>
</gene>
<reference evidence="1 2" key="1">
    <citation type="submission" date="2018-01" db="EMBL/GenBank/DDBJ databases">
        <title>A novel member of the phylum Bacteroidetes isolated from glacier ice.</title>
        <authorList>
            <person name="Liu Q."/>
            <person name="Xin Y.-H."/>
        </authorList>
    </citation>
    <scope>NUCLEOTIDE SEQUENCE [LARGE SCALE GENOMIC DNA]</scope>
    <source>
        <strain evidence="1 2">RB1R16</strain>
    </source>
</reference>
<accession>A0A2S7SQS3</accession>
<proteinExistence type="predicted"/>
<evidence type="ECO:0008006" key="3">
    <source>
        <dbReference type="Google" id="ProtNLM"/>
    </source>
</evidence>
<dbReference type="Gene3D" id="3.40.50.1820">
    <property type="entry name" value="alpha/beta hydrolase"/>
    <property type="match status" value="1"/>
</dbReference>
<dbReference type="Proteomes" id="UP000239872">
    <property type="component" value="Unassembled WGS sequence"/>
</dbReference>
<protein>
    <recommendedName>
        <fullName evidence="3">Alpha/beta hydrolase</fullName>
    </recommendedName>
</protein>
<comment type="caution">
    <text evidence="1">The sequence shown here is derived from an EMBL/GenBank/DDBJ whole genome shotgun (WGS) entry which is preliminary data.</text>
</comment>
<evidence type="ECO:0000313" key="2">
    <source>
        <dbReference type="Proteomes" id="UP000239872"/>
    </source>
</evidence>
<dbReference type="AlphaFoldDB" id="A0A2S7SQS3"/>
<dbReference type="SUPFAM" id="SSF53474">
    <property type="entry name" value="alpha/beta-Hydrolases"/>
    <property type="match status" value="1"/>
</dbReference>
<name>A0A2S7SQS3_9BACT</name>
<sequence>MGCDHRAFKRLSVDGYEFVPLSWVSYDDTDTLESYAGKMAVNIKESNPIILGLSFGGMLAVEIGKLIDVRHIILISSAKTKDELPEPGRLARYIVKKRLIPPFCFSIPNRLLMGLRGIVPLTERMSEFNAVSGRFMQWALKVVMEWQNTTYPENISHIHGTLDIVIPGRNVKATHTVKGGQHLMVFINAEKVNKILAGILENIK</sequence>
<dbReference type="InterPro" id="IPR029058">
    <property type="entry name" value="AB_hydrolase_fold"/>
</dbReference>
<dbReference type="EMBL" id="PPSL01000006">
    <property type="protein sequence ID" value="PQJ09259.1"/>
    <property type="molecule type" value="Genomic_DNA"/>
</dbReference>
<keyword evidence="2" id="KW-1185">Reference proteome</keyword>
<evidence type="ECO:0000313" key="1">
    <source>
        <dbReference type="EMBL" id="PQJ09259.1"/>
    </source>
</evidence>
<organism evidence="1 2">
    <name type="scientific">Flavipsychrobacter stenotrophus</name>
    <dbReference type="NCBI Taxonomy" id="2077091"/>
    <lineage>
        <taxon>Bacteria</taxon>
        <taxon>Pseudomonadati</taxon>
        <taxon>Bacteroidota</taxon>
        <taxon>Chitinophagia</taxon>
        <taxon>Chitinophagales</taxon>
        <taxon>Chitinophagaceae</taxon>
        <taxon>Flavipsychrobacter</taxon>
    </lineage>
</organism>